<dbReference type="Pfam" id="PF02812">
    <property type="entry name" value="ELFV_dehydrog_N"/>
    <property type="match status" value="1"/>
</dbReference>
<proteinExistence type="inferred from homology"/>
<dbReference type="Pfam" id="PF00208">
    <property type="entry name" value="ELFV_dehydrog"/>
    <property type="match status" value="1"/>
</dbReference>
<comment type="similarity">
    <text evidence="2 8">Belongs to the Glu/Leu/Phe/Val dehydrogenases family.</text>
</comment>
<dbReference type="EC" id="1.4.1.3" evidence="3"/>
<keyword evidence="11" id="KW-1185">Reference proteome</keyword>
<dbReference type="OrthoDB" id="6718861at2759"/>
<accession>A0A8I6RDX4</accession>
<dbReference type="GO" id="GO:0006538">
    <property type="term" value="P:L-glutamate catabolic process"/>
    <property type="evidence" value="ECO:0007669"/>
    <property type="project" value="TreeGrafter"/>
</dbReference>
<dbReference type="InterPro" id="IPR046346">
    <property type="entry name" value="Aminoacid_DH-like_N_sf"/>
</dbReference>
<evidence type="ECO:0000256" key="6">
    <source>
        <dbReference type="ARBA" id="ARBA00047867"/>
    </source>
</evidence>
<evidence type="ECO:0000256" key="8">
    <source>
        <dbReference type="RuleBase" id="RU004417"/>
    </source>
</evidence>
<dbReference type="InterPro" id="IPR006096">
    <property type="entry name" value="Glu/Leu/Phe/Val/Trp_DH_C"/>
</dbReference>
<dbReference type="GeneID" id="106663751"/>
<evidence type="ECO:0000256" key="1">
    <source>
        <dbReference type="ARBA" id="ARBA00004173"/>
    </source>
</evidence>
<feature type="domain" description="Glutamate/phenylalanine/leucine/valine/L-tryptophan dehydrogenase C-terminal" evidence="9">
    <location>
        <begin position="278"/>
        <end position="566"/>
    </location>
</feature>
<organism evidence="10 11">
    <name type="scientific">Cimex lectularius</name>
    <name type="common">Bed bug</name>
    <name type="synonym">Acanthia lectularia</name>
    <dbReference type="NCBI Taxonomy" id="79782"/>
    <lineage>
        <taxon>Eukaryota</taxon>
        <taxon>Metazoa</taxon>
        <taxon>Ecdysozoa</taxon>
        <taxon>Arthropoda</taxon>
        <taxon>Hexapoda</taxon>
        <taxon>Insecta</taxon>
        <taxon>Pterygota</taxon>
        <taxon>Neoptera</taxon>
        <taxon>Paraneoptera</taxon>
        <taxon>Hemiptera</taxon>
        <taxon>Heteroptera</taxon>
        <taxon>Panheteroptera</taxon>
        <taxon>Cimicomorpha</taxon>
        <taxon>Cimicidae</taxon>
        <taxon>Cimex</taxon>
    </lineage>
</organism>
<dbReference type="InterPro" id="IPR036291">
    <property type="entry name" value="NAD(P)-bd_dom_sf"/>
</dbReference>
<evidence type="ECO:0000259" key="9">
    <source>
        <dbReference type="SMART" id="SM00839"/>
    </source>
</evidence>
<sequence length="570" mass="63762">MQCSLGRVCLKALFKKELNFLASSTSTPKMAHLYSPKYLRNLCVREGGTCAGPGSNSLYDIPNDMLAIKTQEDPDFYKIVKYNFHKAVYYLADSLEESMCQATESLNHEERCKRIHALLQRIASCEAIIHVTFPIKLNNGDFVMVDGYRVHHLSHKLPMKGGIRYSLDVEEDEIKALAALMSFKCSVLRIPFGGAKGGVKINPKIFTDREIEKITRRYALELIKKNYVGPAIDVPAPDVNTDARVMAWFMDTYVKTLGQVDIDSSSVVTGKPILLGGIMGRRTATGRGVWNAAAKIMSDEEFMKTTNSLPGIKGKTFIVQGFGNVGFHSARYFEKGGAKLIGIMEYDISLHNKNGISVKDVANYLKEHKTLKGFPNAKEYTPKENLMFEECDIFIPCAVEKVITKSNADKIKAKVIVEGANGPTTPAADEILHQKKILIIPDIYANAGGVLVSYFEWLKNINHVSWGRLQFGYDRENTEMLFDSIAHSLKTGLGKEIMVGPSPKYRQRLIEASEKHIIQSSLQSSMNEAGDQLLKFAKRYNLGTDLRTAAYMYAVTRIFITLEQSGLHYF</sequence>
<dbReference type="PRINTS" id="PR00082">
    <property type="entry name" value="GLFDHDRGNASE"/>
</dbReference>
<name>A0A8I6RDX4_CIMLE</name>
<comment type="subcellular location">
    <subcellularLocation>
        <location evidence="1">Mitochondrion</location>
    </subcellularLocation>
</comment>
<dbReference type="FunFam" id="3.40.50.720:FF:000100">
    <property type="entry name" value="Glutamate dehydrogenase 1, mitochondrial"/>
    <property type="match status" value="1"/>
</dbReference>
<keyword evidence="5" id="KW-0496">Mitochondrion</keyword>
<evidence type="ECO:0000313" key="10">
    <source>
        <dbReference type="EnsemblMetazoa" id="XP_014244319.1"/>
    </source>
</evidence>
<evidence type="ECO:0000313" key="11">
    <source>
        <dbReference type="Proteomes" id="UP000494040"/>
    </source>
</evidence>
<reference evidence="10" key="1">
    <citation type="submission" date="2022-01" db="UniProtKB">
        <authorList>
            <consortium name="EnsemblMetazoa"/>
        </authorList>
    </citation>
    <scope>IDENTIFICATION</scope>
</reference>
<dbReference type="SUPFAM" id="SSF51735">
    <property type="entry name" value="NAD(P)-binding Rossmann-fold domains"/>
    <property type="match status" value="1"/>
</dbReference>
<dbReference type="Gene3D" id="3.40.50.720">
    <property type="entry name" value="NAD(P)-binding Rossmann-like Domain"/>
    <property type="match status" value="1"/>
</dbReference>
<dbReference type="PROSITE" id="PS00074">
    <property type="entry name" value="GLFV_DEHYDROGENASE"/>
    <property type="match status" value="1"/>
</dbReference>
<dbReference type="CDD" id="cd01076">
    <property type="entry name" value="NAD_bind_1_Glu_DH"/>
    <property type="match status" value="1"/>
</dbReference>
<dbReference type="AlphaFoldDB" id="A0A8I6RDX4"/>
<dbReference type="SMART" id="SM00839">
    <property type="entry name" value="ELFV_dehydrog"/>
    <property type="match status" value="1"/>
</dbReference>
<comment type="catalytic activity">
    <reaction evidence="6">
        <text>L-glutamate + NAD(+) + H2O = 2-oxoglutarate + NH4(+) + NADH + H(+)</text>
        <dbReference type="Rhea" id="RHEA:15133"/>
        <dbReference type="ChEBI" id="CHEBI:15377"/>
        <dbReference type="ChEBI" id="CHEBI:15378"/>
        <dbReference type="ChEBI" id="CHEBI:16810"/>
        <dbReference type="ChEBI" id="CHEBI:28938"/>
        <dbReference type="ChEBI" id="CHEBI:29985"/>
        <dbReference type="ChEBI" id="CHEBI:57540"/>
        <dbReference type="ChEBI" id="CHEBI:57945"/>
        <dbReference type="EC" id="1.4.1.3"/>
    </reaction>
</comment>
<dbReference type="InterPro" id="IPR006095">
    <property type="entry name" value="Glu/Leu/Phe/Val/Trp_DH"/>
</dbReference>
<evidence type="ECO:0000256" key="4">
    <source>
        <dbReference type="ARBA" id="ARBA00023002"/>
    </source>
</evidence>
<dbReference type="InterPro" id="IPR006097">
    <property type="entry name" value="Glu/Leu/Phe/Val/Trp_DH_dimer"/>
</dbReference>
<evidence type="ECO:0000256" key="5">
    <source>
        <dbReference type="ARBA" id="ARBA00023128"/>
    </source>
</evidence>
<dbReference type="PANTHER" id="PTHR11606">
    <property type="entry name" value="GLUTAMATE DEHYDROGENASE"/>
    <property type="match status" value="1"/>
</dbReference>
<dbReference type="GO" id="GO:0004352">
    <property type="term" value="F:glutamate dehydrogenase (NAD+) activity"/>
    <property type="evidence" value="ECO:0007669"/>
    <property type="project" value="TreeGrafter"/>
</dbReference>
<dbReference type="SUPFAM" id="SSF53223">
    <property type="entry name" value="Aminoacid dehydrogenase-like, N-terminal domain"/>
    <property type="match status" value="1"/>
</dbReference>
<dbReference type="KEGG" id="clec:106663751"/>
<keyword evidence="4 8" id="KW-0560">Oxidoreductase</keyword>
<dbReference type="EnsemblMetazoa" id="XM_014388833.1">
    <property type="protein sequence ID" value="XP_014244319.1"/>
    <property type="gene ID" value="LOC106663751"/>
</dbReference>
<dbReference type="GO" id="GO:0005739">
    <property type="term" value="C:mitochondrion"/>
    <property type="evidence" value="ECO:0007669"/>
    <property type="project" value="UniProtKB-SubCell"/>
</dbReference>
<protein>
    <recommendedName>
        <fullName evidence="3">glutamate dehydrogenase [NAD(P)(+)]</fullName>
        <ecNumber evidence="3">1.4.1.3</ecNumber>
    </recommendedName>
</protein>
<dbReference type="InterPro" id="IPR033922">
    <property type="entry name" value="NAD_bind_Glu_DH"/>
</dbReference>
<dbReference type="Proteomes" id="UP000494040">
    <property type="component" value="Unassembled WGS sequence"/>
</dbReference>
<dbReference type="OMA" id="WIVDQYT"/>
<dbReference type="Gene3D" id="1.10.287.140">
    <property type="match status" value="1"/>
</dbReference>
<dbReference type="PANTHER" id="PTHR11606:SF7">
    <property type="entry name" value="GLUTAMATE DEHYDROGENASE"/>
    <property type="match status" value="1"/>
</dbReference>
<dbReference type="RefSeq" id="XP_014244319.1">
    <property type="nucleotide sequence ID" value="XM_014388833.1"/>
</dbReference>
<dbReference type="InterPro" id="IPR033524">
    <property type="entry name" value="Glu/Leu/Phe/Val_DH_AS"/>
</dbReference>
<evidence type="ECO:0000256" key="7">
    <source>
        <dbReference type="ARBA" id="ARBA00048577"/>
    </source>
</evidence>
<comment type="catalytic activity">
    <reaction evidence="7">
        <text>L-glutamate + NADP(+) + H2O = 2-oxoglutarate + NH4(+) + NADPH + H(+)</text>
        <dbReference type="Rhea" id="RHEA:11612"/>
        <dbReference type="ChEBI" id="CHEBI:15377"/>
        <dbReference type="ChEBI" id="CHEBI:15378"/>
        <dbReference type="ChEBI" id="CHEBI:16810"/>
        <dbReference type="ChEBI" id="CHEBI:28938"/>
        <dbReference type="ChEBI" id="CHEBI:29985"/>
        <dbReference type="ChEBI" id="CHEBI:57783"/>
        <dbReference type="ChEBI" id="CHEBI:58349"/>
        <dbReference type="EC" id="1.4.1.3"/>
    </reaction>
</comment>
<evidence type="ECO:0000256" key="2">
    <source>
        <dbReference type="ARBA" id="ARBA00006382"/>
    </source>
</evidence>
<dbReference type="Gene3D" id="3.40.50.10860">
    <property type="entry name" value="Leucine Dehydrogenase, chain A, domain 1"/>
    <property type="match status" value="1"/>
</dbReference>
<evidence type="ECO:0000256" key="3">
    <source>
        <dbReference type="ARBA" id="ARBA00012889"/>
    </source>
</evidence>